<evidence type="ECO:0000313" key="3">
    <source>
        <dbReference type="EMBL" id="TYS71951.1"/>
    </source>
</evidence>
<dbReference type="AlphaFoldDB" id="A0A5D4TAL0"/>
<dbReference type="InterPro" id="IPR000160">
    <property type="entry name" value="GGDEF_dom"/>
</dbReference>
<keyword evidence="1" id="KW-0472">Membrane</keyword>
<comment type="caution">
    <text evidence="3">The sequence shown here is derived from an EMBL/GenBank/DDBJ whole genome shotgun (WGS) entry which is preliminary data.</text>
</comment>
<dbReference type="PANTHER" id="PTHR44757">
    <property type="entry name" value="DIGUANYLATE CYCLASE DGCP"/>
    <property type="match status" value="1"/>
</dbReference>
<keyword evidence="1" id="KW-0812">Transmembrane</keyword>
<reference evidence="3 4" key="1">
    <citation type="submission" date="2019-08" db="EMBL/GenBank/DDBJ databases">
        <title>Bacillus genomes from the desert of Cuatro Cienegas, Coahuila.</title>
        <authorList>
            <person name="Olmedo-Alvarez G."/>
        </authorList>
    </citation>
    <scope>NUCLEOTIDE SEQUENCE [LARGE SCALE GENOMIC DNA]</scope>
    <source>
        <strain evidence="3 4">CH98b_3T</strain>
    </source>
</reference>
<dbReference type="InterPro" id="IPR029787">
    <property type="entry name" value="Nucleotide_cyclase"/>
</dbReference>
<dbReference type="Proteomes" id="UP000324517">
    <property type="component" value="Unassembled WGS sequence"/>
</dbReference>
<proteinExistence type="predicted"/>
<dbReference type="SUPFAM" id="SSF103190">
    <property type="entry name" value="Sensory domain-like"/>
    <property type="match status" value="1"/>
</dbReference>
<feature type="domain" description="GGDEF" evidence="2">
    <location>
        <begin position="404"/>
        <end position="538"/>
    </location>
</feature>
<evidence type="ECO:0000256" key="1">
    <source>
        <dbReference type="SAM" id="Phobius"/>
    </source>
</evidence>
<dbReference type="Gene3D" id="3.30.450.20">
    <property type="entry name" value="PAS domain"/>
    <property type="match status" value="1"/>
</dbReference>
<name>A0A5D4TAL0_9BACI</name>
<dbReference type="EMBL" id="VTET01000005">
    <property type="protein sequence ID" value="TYS71951.1"/>
    <property type="molecule type" value="Genomic_DNA"/>
</dbReference>
<sequence>MKRSFSLQALLSASFATLIIVLTIVLSVAIGHRSNDEVRSEIGNSLKETSYIMAGKLDHYMWSRYGEVSMLSTLSEMRQTEDLVGQQQILDRLKEKFPSFSWIGMTDKDGAVLSSTDGILQGADISERPVFTEAQNKTFIGDVHEAVLLAELLPNPTGEVMKFVDISTPVYNEENQFIGVLAAHLSWEWAKEIEDSMMKPLQKRNSLDMFIVSGVDDSVLLGPEEELGSMLQLTSVNEARKGDNGWVLEQWPNGKEYLTGYVLASGYKDYPGLDWVILVRQPIDDAYAPIRETQQYIYKFGFILAGLLAILGWIVAGKITSPLKNITTAADQLRRGERVTIPDHKGIKEIEVLSYSLKKLISKLTKTETALEKMENVAHRDHLTGLPNRIPLYAFIEETMKKDLPFGVLYMDLDGFKKVNDNLGHEAGDILLKDVSERLSEVTPAGGMVARMGGDEFVMVLPVAAHPEKEGLKVGGSIIASINKPFKVNVQEVSVGCSIGGAVWDPATFDTSKVNEIIRRADEALYKVKRTGKNRMAF</sequence>
<gene>
    <name evidence="3" type="ORF">FZC75_12430</name>
</gene>
<dbReference type="OrthoDB" id="9759607at2"/>
<evidence type="ECO:0000313" key="4">
    <source>
        <dbReference type="Proteomes" id="UP000324517"/>
    </source>
</evidence>
<dbReference type="Pfam" id="PF00990">
    <property type="entry name" value="GGDEF"/>
    <property type="match status" value="1"/>
</dbReference>
<dbReference type="CDD" id="cd12914">
    <property type="entry name" value="PDC1_DGC_like"/>
    <property type="match status" value="1"/>
</dbReference>
<dbReference type="NCBIfam" id="TIGR00254">
    <property type="entry name" value="GGDEF"/>
    <property type="match status" value="1"/>
</dbReference>
<keyword evidence="1" id="KW-1133">Transmembrane helix</keyword>
<dbReference type="PANTHER" id="PTHR44757:SF2">
    <property type="entry name" value="BIOFILM ARCHITECTURE MAINTENANCE PROTEIN MBAA"/>
    <property type="match status" value="1"/>
</dbReference>
<dbReference type="InterPro" id="IPR052155">
    <property type="entry name" value="Biofilm_reg_signaling"/>
</dbReference>
<feature type="transmembrane region" description="Helical" evidence="1">
    <location>
        <begin position="296"/>
        <end position="316"/>
    </location>
</feature>
<accession>A0A5D4TAL0</accession>
<dbReference type="SMART" id="SM00267">
    <property type="entry name" value="GGDEF"/>
    <property type="match status" value="1"/>
</dbReference>
<dbReference type="InterPro" id="IPR043128">
    <property type="entry name" value="Rev_trsase/Diguanyl_cyclase"/>
</dbReference>
<protein>
    <submittedName>
        <fullName evidence="3">Diguanylate cyclase</fullName>
    </submittedName>
</protein>
<dbReference type="CDD" id="cd01949">
    <property type="entry name" value="GGDEF"/>
    <property type="match status" value="1"/>
</dbReference>
<dbReference type="PROSITE" id="PS50887">
    <property type="entry name" value="GGDEF"/>
    <property type="match status" value="1"/>
</dbReference>
<dbReference type="SUPFAM" id="SSF55073">
    <property type="entry name" value="Nucleotide cyclase"/>
    <property type="match status" value="1"/>
</dbReference>
<dbReference type="InterPro" id="IPR029151">
    <property type="entry name" value="Sensor-like_sf"/>
</dbReference>
<dbReference type="Gene3D" id="3.30.70.270">
    <property type="match status" value="1"/>
</dbReference>
<evidence type="ECO:0000259" key="2">
    <source>
        <dbReference type="PROSITE" id="PS50887"/>
    </source>
</evidence>
<dbReference type="Gene3D" id="6.10.340.10">
    <property type="match status" value="1"/>
</dbReference>
<dbReference type="RefSeq" id="WP_148979570.1">
    <property type="nucleotide sequence ID" value="NZ_JBNILM010000007.1"/>
</dbReference>
<organism evidence="3 4">
    <name type="scientific">Sutcliffiella horikoshii</name>
    <dbReference type="NCBI Taxonomy" id="79883"/>
    <lineage>
        <taxon>Bacteria</taxon>
        <taxon>Bacillati</taxon>
        <taxon>Bacillota</taxon>
        <taxon>Bacilli</taxon>
        <taxon>Bacillales</taxon>
        <taxon>Bacillaceae</taxon>
        <taxon>Sutcliffiella</taxon>
    </lineage>
</organism>